<dbReference type="CDD" id="cd05233">
    <property type="entry name" value="SDR_c"/>
    <property type="match status" value="1"/>
</dbReference>
<evidence type="ECO:0000313" key="3">
    <source>
        <dbReference type="EMBL" id="KAF5861558.1"/>
    </source>
</evidence>
<proteinExistence type="inferred from homology"/>
<keyword evidence="4" id="KW-1185">Reference proteome</keyword>
<protein>
    <submittedName>
        <fullName evidence="3">Uncharacterized protein</fullName>
    </submittedName>
</protein>
<dbReference type="GO" id="GO:0005737">
    <property type="term" value="C:cytoplasm"/>
    <property type="evidence" value="ECO:0007669"/>
    <property type="project" value="TreeGrafter"/>
</dbReference>
<evidence type="ECO:0000313" key="4">
    <source>
        <dbReference type="Proteomes" id="UP000541154"/>
    </source>
</evidence>
<dbReference type="PRINTS" id="PR00081">
    <property type="entry name" value="GDHRDH"/>
</dbReference>
<evidence type="ECO:0000256" key="1">
    <source>
        <dbReference type="ARBA" id="ARBA00006484"/>
    </source>
</evidence>
<evidence type="ECO:0000256" key="2">
    <source>
        <dbReference type="ARBA" id="ARBA00023002"/>
    </source>
</evidence>
<dbReference type="InterPro" id="IPR002347">
    <property type="entry name" value="SDR_fam"/>
</dbReference>
<keyword evidence="2" id="KW-0560">Oxidoreductase</keyword>
<reference evidence="3 4" key="1">
    <citation type="submission" date="2019-04" db="EMBL/GenBank/DDBJ databases">
        <title>Aspergillus burnettii sp. nov., novel species from soil in southeast Queensland.</title>
        <authorList>
            <person name="Gilchrist C.L.M."/>
            <person name="Pitt J.I."/>
            <person name="Lange L."/>
            <person name="Lacey H.J."/>
            <person name="Vuong D."/>
            <person name="Midgley D.J."/>
            <person name="Greenfield P."/>
            <person name="Bradbury M."/>
            <person name="Lacey E."/>
            <person name="Busk P.K."/>
            <person name="Pilgaard B."/>
            <person name="Chooi Y.H."/>
            <person name="Piggott A.M."/>
        </authorList>
    </citation>
    <scope>NUCLEOTIDE SEQUENCE [LARGE SCALE GENOMIC DNA]</scope>
    <source>
        <strain evidence="3 4">FRR 5400</strain>
    </source>
</reference>
<name>A0A8H6E7M8_PETAA</name>
<gene>
    <name evidence="3" type="ORF">ETB97_012807</name>
</gene>
<dbReference type="Proteomes" id="UP000541154">
    <property type="component" value="Unassembled WGS sequence"/>
</dbReference>
<comment type="similarity">
    <text evidence="1">Belongs to the short-chain dehydrogenases/reductases (SDR) family.</text>
</comment>
<dbReference type="GO" id="GO:0016616">
    <property type="term" value="F:oxidoreductase activity, acting on the CH-OH group of donors, NAD or NADP as acceptor"/>
    <property type="evidence" value="ECO:0007669"/>
    <property type="project" value="TreeGrafter"/>
</dbReference>
<dbReference type="Pfam" id="PF00106">
    <property type="entry name" value="adh_short"/>
    <property type="match status" value="1"/>
</dbReference>
<dbReference type="PANTHER" id="PTHR44229:SF4">
    <property type="entry name" value="15-HYDROXYPROSTAGLANDIN DEHYDROGENASE [NAD(+)]"/>
    <property type="match status" value="1"/>
</dbReference>
<dbReference type="EMBL" id="SPNV01000096">
    <property type="protein sequence ID" value="KAF5861558.1"/>
    <property type="molecule type" value="Genomic_DNA"/>
</dbReference>
<dbReference type="PANTHER" id="PTHR44229">
    <property type="entry name" value="15-HYDROXYPROSTAGLANDIN DEHYDROGENASE [NAD(+)]"/>
    <property type="match status" value="1"/>
</dbReference>
<sequence length="152" mass="16375">MDSIRGVIQSNLFIQIVNPPLGAQIQHTKALITGASSGVGRAIALRYAKEGAHIVCADLSPTARSLVQQEVKITTHDAMMKTGGQAIFAQTGVSEAKQMERAVQADEARFGRLDIMVNNAGIAIEVRTLARVNEADERAWSRLCESIPSPYS</sequence>
<organism evidence="3 4">
    <name type="scientific">Petromyces alliaceus</name>
    <name type="common">Aspergillus alliaceus</name>
    <dbReference type="NCBI Taxonomy" id="209559"/>
    <lineage>
        <taxon>Eukaryota</taxon>
        <taxon>Fungi</taxon>
        <taxon>Dikarya</taxon>
        <taxon>Ascomycota</taxon>
        <taxon>Pezizomycotina</taxon>
        <taxon>Eurotiomycetes</taxon>
        <taxon>Eurotiomycetidae</taxon>
        <taxon>Eurotiales</taxon>
        <taxon>Aspergillaceae</taxon>
        <taxon>Aspergillus</taxon>
        <taxon>Aspergillus subgen. Circumdati</taxon>
    </lineage>
</organism>
<dbReference type="SUPFAM" id="SSF51735">
    <property type="entry name" value="NAD(P)-binding Rossmann-fold domains"/>
    <property type="match status" value="1"/>
</dbReference>
<dbReference type="AlphaFoldDB" id="A0A8H6E7M8"/>
<dbReference type="Gene3D" id="3.40.50.720">
    <property type="entry name" value="NAD(P)-binding Rossmann-like Domain"/>
    <property type="match status" value="1"/>
</dbReference>
<accession>A0A8H6E7M8</accession>
<comment type="caution">
    <text evidence="3">The sequence shown here is derived from an EMBL/GenBank/DDBJ whole genome shotgun (WGS) entry which is preliminary data.</text>
</comment>
<dbReference type="InterPro" id="IPR036291">
    <property type="entry name" value="NAD(P)-bd_dom_sf"/>
</dbReference>